<protein>
    <submittedName>
        <fullName evidence="3">Uncharacterized protein</fullName>
    </submittedName>
</protein>
<dbReference type="PROSITE" id="PS50176">
    <property type="entry name" value="ARM_REPEAT"/>
    <property type="match status" value="2"/>
</dbReference>
<dbReference type="PANTHER" id="PTHR23315">
    <property type="entry name" value="U BOX DOMAIN-CONTAINING"/>
    <property type="match status" value="1"/>
</dbReference>
<organism evidence="3 4">
    <name type="scientific">Triparma columacea</name>
    <dbReference type="NCBI Taxonomy" id="722753"/>
    <lineage>
        <taxon>Eukaryota</taxon>
        <taxon>Sar</taxon>
        <taxon>Stramenopiles</taxon>
        <taxon>Ochrophyta</taxon>
        <taxon>Bolidophyceae</taxon>
        <taxon>Parmales</taxon>
        <taxon>Triparmaceae</taxon>
        <taxon>Triparma</taxon>
    </lineage>
</organism>
<dbReference type="Pfam" id="PF00514">
    <property type="entry name" value="Arm"/>
    <property type="match status" value="1"/>
</dbReference>
<feature type="repeat" description="ARM" evidence="1">
    <location>
        <begin position="502"/>
        <end position="544"/>
    </location>
</feature>
<dbReference type="OrthoDB" id="7537227at2759"/>
<evidence type="ECO:0000313" key="4">
    <source>
        <dbReference type="Proteomes" id="UP001165065"/>
    </source>
</evidence>
<comment type="caution">
    <text evidence="3">The sequence shown here is derived from an EMBL/GenBank/DDBJ whole genome shotgun (WGS) entry which is preliminary data.</text>
</comment>
<dbReference type="EMBL" id="BRYA01001484">
    <property type="protein sequence ID" value="GMI44498.1"/>
    <property type="molecule type" value="Genomic_DNA"/>
</dbReference>
<feature type="compositionally biased region" description="Basic and acidic residues" evidence="2">
    <location>
        <begin position="217"/>
        <end position="229"/>
    </location>
</feature>
<accession>A0A9W7GHS1</accession>
<dbReference type="PANTHER" id="PTHR23315:SF7">
    <property type="entry name" value="U-BOX DOMAIN-CONTAINING PROTEIN 4"/>
    <property type="match status" value="1"/>
</dbReference>
<proteinExistence type="predicted"/>
<feature type="repeat" description="ARM" evidence="1">
    <location>
        <begin position="543"/>
        <end position="585"/>
    </location>
</feature>
<name>A0A9W7GHS1_9STRA</name>
<dbReference type="SMART" id="SM00185">
    <property type="entry name" value="ARM"/>
    <property type="match status" value="14"/>
</dbReference>
<evidence type="ECO:0000256" key="2">
    <source>
        <dbReference type="SAM" id="MobiDB-lite"/>
    </source>
</evidence>
<feature type="region of interest" description="Disordered" evidence="2">
    <location>
        <begin position="217"/>
        <end position="253"/>
    </location>
</feature>
<keyword evidence="4" id="KW-1185">Reference proteome</keyword>
<dbReference type="SUPFAM" id="SSF48371">
    <property type="entry name" value="ARM repeat"/>
    <property type="match status" value="4"/>
</dbReference>
<gene>
    <name evidence="3" type="ORF">TrCOL_g7808</name>
</gene>
<feature type="region of interest" description="Disordered" evidence="2">
    <location>
        <begin position="1525"/>
        <end position="1569"/>
    </location>
</feature>
<evidence type="ECO:0000256" key="1">
    <source>
        <dbReference type="PROSITE-ProRule" id="PRU00259"/>
    </source>
</evidence>
<dbReference type="InterPro" id="IPR016024">
    <property type="entry name" value="ARM-type_fold"/>
</dbReference>
<dbReference type="Proteomes" id="UP001165065">
    <property type="component" value="Unassembled WGS sequence"/>
</dbReference>
<dbReference type="InterPro" id="IPR011989">
    <property type="entry name" value="ARM-like"/>
</dbReference>
<dbReference type="InterPro" id="IPR000225">
    <property type="entry name" value="Armadillo"/>
</dbReference>
<reference evidence="4" key="1">
    <citation type="journal article" date="2023" name="Commun. Biol.">
        <title>Genome analysis of Parmales, the sister group of diatoms, reveals the evolutionary specialization of diatoms from phago-mixotrophs to photoautotrophs.</title>
        <authorList>
            <person name="Ban H."/>
            <person name="Sato S."/>
            <person name="Yoshikawa S."/>
            <person name="Yamada K."/>
            <person name="Nakamura Y."/>
            <person name="Ichinomiya M."/>
            <person name="Sato N."/>
            <person name="Blanc-Mathieu R."/>
            <person name="Endo H."/>
            <person name="Kuwata A."/>
            <person name="Ogata H."/>
        </authorList>
    </citation>
    <scope>NUCLEOTIDE SEQUENCE [LARGE SCALE GENOMIC DNA]</scope>
</reference>
<feature type="region of interest" description="Disordered" evidence="2">
    <location>
        <begin position="106"/>
        <end position="137"/>
    </location>
</feature>
<dbReference type="Gene3D" id="1.25.10.10">
    <property type="entry name" value="Leucine-rich Repeat Variant"/>
    <property type="match status" value="5"/>
</dbReference>
<evidence type="ECO:0000313" key="3">
    <source>
        <dbReference type="EMBL" id="GMI44498.1"/>
    </source>
</evidence>
<sequence length="1669" mass="183563">MPLLGKQSAAARAAAERYKDVPKQGRLDALRPYLIKYRCFTPDVVDHENAPIGMEELKLLVRRWNMHHERNFWRNHPDQDSVAMALYMKLKQKKEDAARKVELAKSLSLDPSSPRHGTAHPLSPAKSGPLSPAKAGRSKFFDDEDEVGSQYSDYHGYRQKSEPAFGQSFAKDLFKRPHKAAIHMIAASGDGHDHEAYLNVVSPQGLLVMSRTDGHIRPMDPRRLKADHHSKLHSGSENPEVESGEEKKDEALASVEPVDDPKIRVKRKCAAALLNMSLKEQMEKQFADEGGLASLLDLALSTSDRETLTYCMSCILNLAGEGRADSRLFDSEFDIVSSIATLAEGPDHRIRQYSAKALTFFTMLDDIEERLVSMDIIRPLKYLSTDKDNNAITRMVACKGLMNLSAVLVNNTADGVNKVIMDCLTSLTKLDVGFLSSFAAEVIQNLSTLPNARQKIADEGAIDIINTLIRSDANARTMKAAAISLCNLSQLKSCRQEMLEMGVIEVLTKMLRTDNAETVYLCTLALSNLTAQSDLRKVVAKEGGIEVLCELLSSTHIKTQAVASKSLANFACDNETRRAVIDSGGVRPMINLLYSDQEGPRHDALGALCNLLSYDDTYQDVINCSIIGAFSKIMHHNMHLEGISLGLFNITTYENMHMLFVDQGGAALLVQLLLNPDLDYLILQNLSALANIAKSSKTHLKLIKSDIGKALWQPIQNAIPEGSTTAVLDLETSSKISSILMYLSTSEDCCKRLVSDGAVLSLVQLSRQNDDNTKLCAAAMFYNLSLKKVLTDHGFLDALIATSNTSINQRVVWCAQTFSNLSTYPRGRSMFGKDIVKVARCLTAMMRSGCDDAEKIQRHCAIALCNSLSTWLKQEHIEEMVETGLIQDLIVITVLRVNVKDIKETLAKALFNLLITQQTRALMVEKGIMSSLIRLVNKVSTSEVVGLCVTALMNLTCEPKLATMYIDQLLEMNAVSVLVQQAVAGMAHIEVKKMCASGLANLSRFPVTHRYFLKESNLCHALKKISLLRHAEDWIESAAEVVLNLSKSPDNHAALLKQNVTATIDDLIENGNANCRVLGTCSLCNLSSSASAYKQVTDDGMHILVATLKHMFMPMETKMNALVAICNLVVDYEPARKRAVEEDLVPALGIMMKSLMEGGETTNEDELGIVAKIMREISFFADGHVTIQDSKGVNILLRLSKLENAVIKVDVATALLNLSTCKFCSTLIEDGAIEAIYWLTLQDLLGLTKSVYERCVMTVRNLTTNEKAIGRVVLESKIMPVLGKMSEFDDMSIKYSACVSLYNISCYPDSQELFARSNPGIISYLVNLAEQGNVRMRSIASAALHQFPQGLLKNDPKIINILMDLLSMDTAILDDCEIITAECQTVCKKGWEGRGATCEYTPGEVVSSWLNIVAERVLTFIPGRVEGEMSQALGVGGGAAQANLGAGRIVGSFSKMMIEHAKQTSKDFAMPLPGSEISIVEKRGLYKREKEEEEEEDVLLSMQAMAKSRDPNMTLDDKMREAKKNAQGGGIGRGESYDNFAGDSGPTEMTKLPSLNPPVPPEGGEKNKIFSNDYKSKLMTNDLTGSSSPVPSSLSASFKSDLKKNVPLIPLSAQGIPENVQGSGMGRKSKYSGNHALLRQSFEVSQQKKAVKLENDYKEMLLLKSNNIY</sequence>